<reference evidence="2" key="1">
    <citation type="journal article" date="2022" name="Front. Genet.">
        <title>Chromosome-Scale Assembly of the Dendrobium nobile Genome Provides Insights Into the Molecular Mechanism of the Biosynthesis of the Medicinal Active Ingredient of Dendrobium.</title>
        <authorList>
            <person name="Xu Q."/>
            <person name="Niu S.-C."/>
            <person name="Li K.-L."/>
            <person name="Zheng P.-J."/>
            <person name="Zhang X.-J."/>
            <person name="Jia Y."/>
            <person name="Liu Y."/>
            <person name="Niu Y.-X."/>
            <person name="Yu L.-H."/>
            <person name="Chen D.-F."/>
            <person name="Zhang G.-Q."/>
        </authorList>
    </citation>
    <scope>NUCLEOTIDE SEQUENCE</scope>
    <source>
        <tissue evidence="2">Leaf</tissue>
    </source>
</reference>
<organism evidence="2 3">
    <name type="scientific">Dendrobium nobile</name>
    <name type="common">Orchid</name>
    <dbReference type="NCBI Taxonomy" id="94219"/>
    <lineage>
        <taxon>Eukaryota</taxon>
        <taxon>Viridiplantae</taxon>
        <taxon>Streptophyta</taxon>
        <taxon>Embryophyta</taxon>
        <taxon>Tracheophyta</taxon>
        <taxon>Spermatophyta</taxon>
        <taxon>Magnoliopsida</taxon>
        <taxon>Liliopsida</taxon>
        <taxon>Asparagales</taxon>
        <taxon>Orchidaceae</taxon>
        <taxon>Epidendroideae</taxon>
        <taxon>Malaxideae</taxon>
        <taxon>Dendrobiinae</taxon>
        <taxon>Dendrobium</taxon>
    </lineage>
</organism>
<name>A0A8T3C8V4_DENNO</name>
<gene>
    <name evidence="2" type="ORF">KFK09_000543</name>
</gene>
<sequence>MFNLQYHSKKTFFRHEVPPLPKEDVLPPSPKTDVPPLTTIDIPPPQVYKGYMQSRISNACLKSSSVLKNDHPLVFPPPKVSYMLEITAFVLGIPLREFNILTSSNFLCKKSEREPDGADPIICPRLRVVLNESPSPRFLPVGSEVTPPSRSSVGSEGTKRTGACSLRR</sequence>
<dbReference type="EMBL" id="JAGYWB010000001">
    <property type="protein sequence ID" value="KAI0530994.1"/>
    <property type="molecule type" value="Genomic_DNA"/>
</dbReference>
<dbReference type="Proteomes" id="UP000829196">
    <property type="component" value="Unassembled WGS sequence"/>
</dbReference>
<dbReference type="AlphaFoldDB" id="A0A8T3C8V4"/>
<keyword evidence="3" id="KW-1185">Reference proteome</keyword>
<evidence type="ECO:0000256" key="1">
    <source>
        <dbReference type="SAM" id="MobiDB-lite"/>
    </source>
</evidence>
<comment type="caution">
    <text evidence="2">The sequence shown here is derived from an EMBL/GenBank/DDBJ whole genome shotgun (WGS) entry which is preliminary data.</text>
</comment>
<feature type="region of interest" description="Disordered" evidence="1">
    <location>
        <begin position="139"/>
        <end position="168"/>
    </location>
</feature>
<evidence type="ECO:0000313" key="2">
    <source>
        <dbReference type="EMBL" id="KAI0530994.1"/>
    </source>
</evidence>
<protein>
    <submittedName>
        <fullName evidence="2">Uncharacterized protein</fullName>
    </submittedName>
</protein>
<proteinExistence type="predicted"/>
<feature type="compositionally biased region" description="Polar residues" evidence="1">
    <location>
        <begin position="146"/>
        <end position="155"/>
    </location>
</feature>
<accession>A0A8T3C8V4</accession>
<evidence type="ECO:0000313" key="3">
    <source>
        <dbReference type="Proteomes" id="UP000829196"/>
    </source>
</evidence>